<sequence length="56" mass="6344">MCFMSVAIDLIVQHIRDFLNNRLKVDQFPVPSSPSASPVHGSRRLNTTDGHFTRPH</sequence>
<dbReference type="EMBL" id="KK852460">
    <property type="protein sequence ID" value="KDR23522.1"/>
    <property type="molecule type" value="Genomic_DNA"/>
</dbReference>
<evidence type="ECO:0000313" key="3">
    <source>
        <dbReference type="Proteomes" id="UP000027135"/>
    </source>
</evidence>
<feature type="compositionally biased region" description="Low complexity" evidence="1">
    <location>
        <begin position="29"/>
        <end position="39"/>
    </location>
</feature>
<evidence type="ECO:0000313" key="2">
    <source>
        <dbReference type="EMBL" id="KDR23522.1"/>
    </source>
</evidence>
<protein>
    <submittedName>
        <fullName evidence="2">Uncharacterized protein</fullName>
    </submittedName>
</protein>
<proteinExistence type="predicted"/>
<dbReference type="AlphaFoldDB" id="A0A067RIA2"/>
<evidence type="ECO:0000256" key="1">
    <source>
        <dbReference type="SAM" id="MobiDB-lite"/>
    </source>
</evidence>
<feature type="region of interest" description="Disordered" evidence="1">
    <location>
        <begin position="28"/>
        <end position="56"/>
    </location>
</feature>
<organism evidence="2 3">
    <name type="scientific">Zootermopsis nevadensis</name>
    <name type="common">Dampwood termite</name>
    <dbReference type="NCBI Taxonomy" id="136037"/>
    <lineage>
        <taxon>Eukaryota</taxon>
        <taxon>Metazoa</taxon>
        <taxon>Ecdysozoa</taxon>
        <taxon>Arthropoda</taxon>
        <taxon>Hexapoda</taxon>
        <taxon>Insecta</taxon>
        <taxon>Pterygota</taxon>
        <taxon>Neoptera</taxon>
        <taxon>Polyneoptera</taxon>
        <taxon>Dictyoptera</taxon>
        <taxon>Blattodea</taxon>
        <taxon>Blattoidea</taxon>
        <taxon>Termitoidae</taxon>
        <taxon>Termopsidae</taxon>
        <taxon>Zootermopsis</taxon>
    </lineage>
</organism>
<keyword evidence="3" id="KW-1185">Reference proteome</keyword>
<accession>A0A067RIA2</accession>
<name>A0A067RIA2_ZOONE</name>
<dbReference type="InParanoid" id="A0A067RIA2"/>
<gene>
    <name evidence="2" type="ORF">L798_08729</name>
</gene>
<reference evidence="2 3" key="1">
    <citation type="journal article" date="2014" name="Nat. Commun.">
        <title>Molecular traces of alternative social organization in a termite genome.</title>
        <authorList>
            <person name="Terrapon N."/>
            <person name="Li C."/>
            <person name="Robertson H.M."/>
            <person name="Ji L."/>
            <person name="Meng X."/>
            <person name="Booth W."/>
            <person name="Chen Z."/>
            <person name="Childers C.P."/>
            <person name="Glastad K.M."/>
            <person name="Gokhale K."/>
            <person name="Gowin J."/>
            <person name="Gronenberg W."/>
            <person name="Hermansen R.A."/>
            <person name="Hu H."/>
            <person name="Hunt B.G."/>
            <person name="Huylmans A.K."/>
            <person name="Khalil S.M."/>
            <person name="Mitchell R.D."/>
            <person name="Munoz-Torres M.C."/>
            <person name="Mustard J.A."/>
            <person name="Pan H."/>
            <person name="Reese J.T."/>
            <person name="Scharf M.E."/>
            <person name="Sun F."/>
            <person name="Vogel H."/>
            <person name="Xiao J."/>
            <person name="Yang W."/>
            <person name="Yang Z."/>
            <person name="Yang Z."/>
            <person name="Zhou J."/>
            <person name="Zhu J."/>
            <person name="Brent C.S."/>
            <person name="Elsik C.G."/>
            <person name="Goodisman M.A."/>
            <person name="Liberles D.A."/>
            <person name="Roe R.M."/>
            <person name="Vargo E.L."/>
            <person name="Vilcinskas A."/>
            <person name="Wang J."/>
            <person name="Bornberg-Bauer E."/>
            <person name="Korb J."/>
            <person name="Zhang G."/>
            <person name="Liebig J."/>
        </authorList>
    </citation>
    <scope>NUCLEOTIDE SEQUENCE [LARGE SCALE GENOMIC DNA]</scope>
    <source>
        <tissue evidence="2">Whole organism</tissue>
    </source>
</reference>
<dbReference type="Proteomes" id="UP000027135">
    <property type="component" value="Unassembled WGS sequence"/>
</dbReference>